<dbReference type="AlphaFoldDB" id="A0A7R8ZT25"/>
<protein>
    <submittedName>
        <fullName evidence="1">Uncharacterized protein</fullName>
    </submittedName>
</protein>
<reference evidence="1" key="1">
    <citation type="submission" date="2020-11" db="EMBL/GenBank/DDBJ databases">
        <authorList>
            <person name="Tran Van P."/>
        </authorList>
    </citation>
    <scope>NUCLEOTIDE SEQUENCE</scope>
</reference>
<name>A0A7R8ZT25_9CRUS</name>
<evidence type="ECO:0000313" key="1">
    <source>
        <dbReference type="EMBL" id="CAD7235919.1"/>
    </source>
</evidence>
<accession>A0A7R8ZT25</accession>
<feature type="non-terminal residue" evidence="1">
    <location>
        <position position="29"/>
    </location>
</feature>
<proteinExistence type="predicted"/>
<organism evidence="1">
    <name type="scientific">Cyprideis torosa</name>
    <dbReference type="NCBI Taxonomy" id="163714"/>
    <lineage>
        <taxon>Eukaryota</taxon>
        <taxon>Metazoa</taxon>
        <taxon>Ecdysozoa</taxon>
        <taxon>Arthropoda</taxon>
        <taxon>Crustacea</taxon>
        <taxon>Oligostraca</taxon>
        <taxon>Ostracoda</taxon>
        <taxon>Podocopa</taxon>
        <taxon>Podocopida</taxon>
        <taxon>Cytherocopina</taxon>
        <taxon>Cytheroidea</taxon>
        <taxon>Cytherideidae</taxon>
        <taxon>Cyprideis</taxon>
    </lineage>
</organism>
<dbReference type="EMBL" id="OB675454">
    <property type="protein sequence ID" value="CAD7235919.1"/>
    <property type="molecule type" value="Genomic_DNA"/>
</dbReference>
<sequence>MASTAEIENLTEVINYDEGLVSSGRNVVQ</sequence>
<gene>
    <name evidence="1" type="ORF">CTOB1V02_LOCUS13734</name>
</gene>